<evidence type="ECO:0000259" key="2">
    <source>
        <dbReference type="PROSITE" id="PS51549"/>
    </source>
</evidence>
<feature type="signal peptide" evidence="1">
    <location>
        <begin position="1"/>
        <end position="22"/>
    </location>
</feature>
<evidence type="ECO:0000256" key="1">
    <source>
        <dbReference type="SAM" id="SignalP"/>
    </source>
</evidence>
<accession>A0ABW2ILN0</accession>
<dbReference type="Proteomes" id="UP001596492">
    <property type="component" value="Unassembled WGS sequence"/>
</dbReference>
<gene>
    <name evidence="3" type="ORF">ACFQS8_09700</name>
</gene>
<dbReference type="RefSeq" id="WP_382167126.1">
    <property type="nucleotide sequence ID" value="NZ_JBHTBR010000005.1"/>
</dbReference>
<feature type="chain" id="PRO_5046321867" evidence="1">
    <location>
        <begin position="23"/>
        <end position="140"/>
    </location>
</feature>
<dbReference type="InterPro" id="IPR019545">
    <property type="entry name" value="DM13_domain"/>
</dbReference>
<comment type="caution">
    <text evidence="3">The sequence shown here is derived from an EMBL/GenBank/DDBJ whole genome shotgun (WGS) entry which is preliminary data.</text>
</comment>
<evidence type="ECO:0000313" key="3">
    <source>
        <dbReference type="EMBL" id="MFC7291888.1"/>
    </source>
</evidence>
<proteinExistence type="predicted"/>
<protein>
    <submittedName>
        <fullName evidence="3">DM13 domain-containing protein</fullName>
    </submittedName>
</protein>
<feature type="domain" description="DM13" evidence="2">
    <location>
        <begin position="31"/>
        <end position="140"/>
    </location>
</feature>
<dbReference type="PROSITE" id="PS51549">
    <property type="entry name" value="DM13"/>
    <property type="match status" value="1"/>
</dbReference>
<dbReference type="Pfam" id="PF10517">
    <property type="entry name" value="DM13"/>
    <property type="match status" value="1"/>
</dbReference>
<keyword evidence="4" id="KW-1185">Reference proteome</keyword>
<keyword evidence="1" id="KW-0732">Signal</keyword>
<sequence length="140" mass="15119">MRSLVLSSALVLSSITAINVLAPVNAAYAEASVAEHSFVKKDKKIKGGWSIIQRDGDSYIRFNDDFKTSNGPDLKVFLSPQTIEEVTGKTAIEGAINLGELISNKGSQEYKLPADLNASDFKSVLIHCEQYSKLWGGGAL</sequence>
<dbReference type="EMBL" id="JBHTBR010000005">
    <property type="protein sequence ID" value="MFC7291888.1"/>
    <property type="molecule type" value="Genomic_DNA"/>
</dbReference>
<organism evidence="3 4">
    <name type="scientific">Hirschia litorea</name>
    <dbReference type="NCBI Taxonomy" id="1199156"/>
    <lineage>
        <taxon>Bacteria</taxon>
        <taxon>Pseudomonadati</taxon>
        <taxon>Pseudomonadota</taxon>
        <taxon>Alphaproteobacteria</taxon>
        <taxon>Hyphomonadales</taxon>
        <taxon>Hyphomonadaceae</taxon>
        <taxon>Hirschia</taxon>
    </lineage>
</organism>
<name>A0ABW2ILN0_9PROT</name>
<reference evidence="4" key="1">
    <citation type="journal article" date="2019" name="Int. J. Syst. Evol. Microbiol.">
        <title>The Global Catalogue of Microorganisms (GCM) 10K type strain sequencing project: providing services to taxonomists for standard genome sequencing and annotation.</title>
        <authorList>
            <consortium name="The Broad Institute Genomics Platform"/>
            <consortium name="The Broad Institute Genome Sequencing Center for Infectious Disease"/>
            <person name="Wu L."/>
            <person name="Ma J."/>
        </authorList>
    </citation>
    <scope>NUCLEOTIDE SEQUENCE [LARGE SCALE GENOMIC DNA]</scope>
    <source>
        <strain evidence="4">CCUG 51308</strain>
    </source>
</reference>
<evidence type="ECO:0000313" key="4">
    <source>
        <dbReference type="Proteomes" id="UP001596492"/>
    </source>
</evidence>